<dbReference type="Gene3D" id="3.40.525.10">
    <property type="entry name" value="CRAL-TRIO lipid binding domain"/>
    <property type="match status" value="1"/>
</dbReference>
<dbReference type="CDD" id="cd00170">
    <property type="entry name" value="SEC14"/>
    <property type="match status" value="1"/>
</dbReference>
<dbReference type="InterPro" id="IPR001251">
    <property type="entry name" value="CRAL-TRIO_dom"/>
</dbReference>
<dbReference type="SMART" id="SM00516">
    <property type="entry name" value="SEC14"/>
    <property type="match status" value="1"/>
</dbReference>
<dbReference type="Pfam" id="PF00650">
    <property type="entry name" value="CRAL_TRIO"/>
    <property type="match status" value="1"/>
</dbReference>
<dbReference type="PRINTS" id="PR00180">
    <property type="entry name" value="CRETINALDHBP"/>
</dbReference>
<name>A0A336M0H0_CULSO</name>
<dbReference type="PROSITE" id="PS50191">
    <property type="entry name" value="CRAL_TRIO"/>
    <property type="match status" value="1"/>
</dbReference>
<dbReference type="AlphaFoldDB" id="A0A336M0H0"/>
<dbReference type="PANTHER" id="PTHR10174:SF166">
    <property type="entry name" value="LD40136P"/>
    <property type="match status" value="1"/>
</dbReference>
<dbReference type="InterPro" id="IPR011074">
    <property type="entry name" value="CRAL/TRIO_N_dom"/>
</dbReference>
<dbReference type="EMBL" id="UFQT01000388">
    <property type="protein sequence ID" value="SSX23826.1"/>
    <property type="molecule type" value="Genomic_DNA"/>
</dbReference>
<organism evidence="3">
    <name type="scientific">Culicoides sonorensis</name>
    <name type="common">Biting midge</name>
    <dbReference type="NCBI Taxonomy" id="179676"/>
    <lineage>
        <taxon>Eukaryota</taxon>
        <taxon>Metazoa</taxon>
        <taxon>Ecdysozoa</taxon>
        <taxon>Arthropoda</taxon>
        <taxon>Hexapoda</taxon>
        <taxon>Insecta</taxon>
        <taxon>Pterygota</taxon>
        <taxon>Neoptera</taxon>
        <taxon>Endopterygota</taxon>
        <taxon>Diptera</taxon>
        <taxon>Nematocera</taxon>
        <taxon>Chironomoidea</taxon>
        <taxon>Ceratopogonidae</taxon>
        <taxon>Ceratopogoninae</taxon>
        <taxon>Culicoides</taxon>
        <taxon>Monoculicoides</taxon>
    </lineage>
</organism>
<dbReference type="PANTHER" id="PTHR10174">
    <property type="entry name" value="ALPHA-TOCOPHEROL TRANSFER PROTEIN-RELATED"/>
    <property type="match status" value="1"/>
</dbReference>
<accession>A0A336M0H0</accession>
<dbReference type="InterPro" id="IPR036865">
    <property type="entry name" value="CRAL-TRIO_dom_sf"/>
</dbReference>
<evidence type="ECO:0000313" key="3">
    <source>
        <dbReference type="EMBL" id="SSX23826.1"/>
    </source>
</evidence>
<dbReference type="Gene3D" id="1.20.5.1200">
    <property type="entry name" value="Alpha-tocopherol transfer"/>
    <property type="match status" value="1"/>
</dbReference>
<evidence type="ECO:0000313" key="2">
    <source>
        <dbReference type="EMBL" id="SSX03461.1"/>
    </source>
</evidence>
<proteinExistence type="predicted"/>
<dbReference type="GO" id="GO:0016020">
    <property type="term" value="C:membrane"/>
    <property type="evidence" value="ECO:0007669"/>
    <property type="project" value="TreeGrafter"/>
</dbReference>
<dbReference type="Gene3D" id="1.10.8.20">
    <property type="entry name" value="N-terminal domain of phosphatidylinositol transfer protein sec14p"/>
    <property type="match status" value="1"/>
</dbReference>
<reference evidence="2" key="1">
    <citation type="submission" date="2018-04" db="EMBL/GenBank/DDBJ databases">
        <authorList>
            <person name="Go L.Y."/>
            <person name="Mitchell J.A."/>
        </authorList>
    </citation>
    <scope>NUCLEOTIDE SEQUENCE</scope>
    <source>
        <tissue evidence="2">Whole organism</tissue>
    </source>
</reference>
<dbReference type="SMART" id="SM01100">
    <property type="entry name" value="CRAL_TRIO_N"/>
    <property type="match status" value="1"/>
</dbReference>
<dbReference type="InterPro" id="IPR036273">
    <property type="entry name" value="CRAL/TRIO_N_dom_sf"/>
</dbReference>
<dbReference type="GO" id="GO:1902936">
    <property type="term" value="F:phosphatidylinositol bisphosphate binding"/>
    <property type="evidence" value="ECO:0007669"/>
    <property type="project" value="TreeGrafter"/>
</dbReference>
<reference evidence="3" key="2">
    <citation type="submission" date="2018-07" db="EMBL/GenBank/DDBJ databases">
        <authorList>
            <person name="Quirk P.G."/>
            <person name="Krulwich T.A."/>
        </authorList>
    </citation>
    <scope>NUCLEOTIDE SEQUENCE</scope>
</reference>
<evidence type="ECO:0000259" key="1">
    <source>
        <dbReference type="PROSITE" id="PS50191"/>
    </source>
</evidence>
<protein>
    <submittedName>
        <fullName evidence="3">CSON009693 protein</fullName>
    </submittedName>
</protein>
<dbReference type="EMBL" id="UFQS01000388">
    <property type="protein sequence ID" value="SSX03461.1"/>
    <property type="molecule type" value="Genomic_DNA"/>
</dbReference>
<gene>
    <name evidence="3" type="primary">CSON009693</name>
</gene>
<dbReference type="OMA" id="MKCIQNS"/>
<feature type="domain" description="CRAL-TRIO" evidence="1">
    <location>
        <begin position="111"/>
        <end position="274"/>
    </location>
</feature>
<dbReference type="SUPFAM" id="SSF52087">
    <property type="entry name" value="CRAL/TRIO domain"/>
    <property type="match status" value="1"/>
</dbReference>
<sequence length="329" mass="38053">MLETEVLPKPNLEKVPEEYDPYQCNLSPRYKQIASDELREDDTIRAQALAQMREWIAKHPHIKKCRTDAVFLLRFLRTKKFSIPAACEILERYMTVRQIYPHWFQKLDIEDPDIEAIIKSGYLVPLLERDANGRQVILSCAGKFDVNRFTSAQMARAHSLVCEVLLDDEESQVAGYAHVNDESGLTMGILSLWSLVDLKNMLKCIQNSTPMRHRETHFINLPPFAMKFIEFGMSVISDKLKNRVVLHKSLDELKAKVDPKILPKEYGGTVPMSEMIDKFVVKCRQNRLKILALDDMFIEITKNSPYWQEVEDNEIESGMCGSFRKLQVD</sequence>
<dbReference type="VEuPathDB" id="VectorBase:CSON009693"/>
<dbReference type="SUPFAM" id="SSF46938">
    <property type="entry name" value="CRAL/TRIO N-terminal domain"/>
    <property type="match status" value="1"/>
</dbReference>